<dbReference type="Pfam" id="PF02899">
    <property type="entry name" value="Phage_int_SAM_1"/>
    <property type="match status" value="1"/>
</dbReference>
<dbReference type="GO" id="GO:0007059">
    <property type="term" value="P:chromosome segregation"/>
    <property type="evidence" value="ECO:0007669"/>
    <property type="project" value="UniProtKB-UniRule"/>
</dbReference>
<dbReference type="PANTHER" id="PTHR30349:SF77">
    <property type="entry name" value="TYROSINE RECOMBINASE XERC"/>
    <property type="match status" value="1"/>
</dbReference>
<dbReference type="NCBIfam" id="NF001399">
    <property type="entry name" value="PRK00283.1"/>
    <property type="match status" value="1"/>
</dbReference>
<evidence type="ECO:0000256" key="4">
    <source>
        <dbReference type="ARBA" id="ARBA00022829"/>
    </source>
</evidence>
<dbReference type="GO" id="GO:0003677">
    <property type="term" value="F:DNA binding"/>
    <property type="evidence" value="ECO:0007669"/>
    <property type="project" value="UniProtKB-UniRule"/>
</dbReference>
<evidence type="ECO:0000256" key="2">
    <source>
        <dbReference type="ARBA" id="ARBA00022490"/>
    </source>
</evidence>
<evidence type="ECO:0000256" key="10">
    <source>
        <dbReference type="SAM" id="MobiDB-lite"/>
    </source>
</evidence>
<dbReference type="InterPro" id="IPR023009">
    <property type="entry name" value="Tyrosine_recombinase_XerC/XerD"/>
</dbReference>
<dbReference type="InterPro" id="IPR010998">
    <property type="entry name" value="Integrase_recombinase_N"/>
</dbReference>
<keyword evidence="6 9" id="KW-0238">DNA-binding</keyword>
<evidence type="ECO:0000256" key="8">
    <source>
        <dbReference type="ARBA" id="ARBA00023306"/>
    </source>
</evidence>
<dbReference type="SUPFAM" id="SSF56349">
    <property type="entry name" value="DNA breaking-rejoining enzymes"/>
    <property type="match status" value="1"/>
</dbReference>
<organism evidence="13">
    <name type="scientific">candidate division WOR-3 bacterium</name>
    <dbReference type="NCBI Taxonomy" id="2052148"/>
    <lineage>
        <taxon>Bacteria</taxon>
        <taxon>Bacteria division WOR-3</taxon>
    </lineage>
</organism>
<feature type="active site" evidence="9">
    <location>
        <position position="170"/>
    </location>
</feature>
<proteinExistence type="inferred from homology"/>
<evidence type="ECO:0000259" key="11">
    <source>
        <dbReference type="PROSITE" id="PS51898"/>
    </source>
</evidence>
<protein>
    <recommendedName>
        <fullName evidence="9">Tyrosine recombinase XerC</fullName>
    </recommendedName>
</protein>
<keyword evidence="2 9" id="KW-0963">Cytoplasm</keyword>
<feature type="region of interest" description="Disordered" evidence="10">
    <location>
        <begin position="1"/>
        <end position="20"/>
    </location>
</feature>
<comment type="subunit">
    <text evidence="9">Forms a cyclic heterotetrameric complex composed of two molecules of XerC and two molecules of XerD.</text>
</comment>
<comment type="function">
    <text evidence="9">Site-specific tyrosine recombinase, which acts by catalyzing the cutting and rejoining of the recombining DNA molecules. The XerC-XerD complex is essential to convert dimers of the bacterial chromosome into monomers to permit their segregation at cell division. It also contributes to the segregational stability of plasmids.</text>
</comment>
<feature type="active site" evidence="9">
    <location>
        <position position="286"/>
    </location>
</feature>
<comment type="caution">
    <text evidence="13">The sequence shown here is derived from an EMBL/GenBank/DDBJ whole genome shotgun (WGS) entry which is preliminary data.</text>
</comment>
<feature type="domain" description="Tyr recombinase" evidence="11">
    <location>
        <begin position="131"/>
        <end position="308"/>
    </location>
</feature>
<evidence type="ECO:0000256" key="1">
    <source>
        <dbReference type="ARBA" id="ARBA00004496"/>
    </source>
</evidence>
<evidence type="ECO:0000256" key="9">
    <source>
        <dbReference type="HAMAP-Rule" id="MF_01808"/>
    </source>
</evidence>
<evidence type="ECO:0000256" key="3">
    <source>
        <dbReference type="ARBA" id="ARBA00022618"/>
    </source>
</evidence>
<dbReference type="InterPro" id="IPR004107">
    <property type="entry name" value="Integrase_SAM-like_N"/>
</dbReference>
<name>A0A7V0T5Q1_UNCW3</name>
<dbReference type="InterPro" id="IPR002104">
    <property type="entry name" value="Integrase_catalytic"/>
</dbReference>
<keyword evidence="8 9" id="KW-0131">Cell cycle</keyword>
<sequence length="318" mass="35283">MLSSFVPDASRPPEDRPPGRVAAGYRCTLNDYLAHLADERRCSPATVRAYRVDIEQFLDHLATCHDSPPLESVAREHVRDWLGAVLRGGYERRTVGRKLSAVRGFFRFLAADDRIAGNPAVALRAPRVGRRLPGFLSQFQVAQSLDLAVTDERTARDRAMLETLYGSGLRAAELVGLDVGDVDFANDTLKVLGKGGKERILPLGRHEAEAIREYLARREQRDAGPLFLNSRGGRLTTRSVQNIVRRLLSRVAGASATNPHALRHAFATHLLERGADLKAVQELLGHSTLSTTQVYTHVSLERLRRTYDRAHPRSGSEN</sequence>
<dbReference type="GO" id="GO:0051301">
    <property type="term" value="P:cell division"/>
    <property type="evidence" value="ECO:0007669"/>
    <property type="project" value="UniProtKB-KW"/>
</dbReference>
<dbReference type="PROSITE" id="PS51900">
    <property type="entry name" value="CB"/>
    <property type="match status" value="1"/>
</dbReference>
<accession>A0A7V0T5Q1</accession>
<dbReference type="Gene3D" id="1.10.443.10">
    <property type="entry name" value="Intergrase catalytic core"/>
    <property type="match status" value="1"/>
</dbReference>
<dbReference type="AlphaFoldDB" id="A0A7V0T5Q1"/>
<keyword evidence="3 9" id="KW-0132">Cell division</keyword>
<evidence type="ECO:0000313" key="13">
    <source>
        <dbReference type="EMBL" id="HDQ99423.1"/>
    </source>
</evidence>
<dbReference type="InterPro" id="IPR011010">
    <property type="entry name" value="DNA_brk_join_enz"/>
</dbReference>
<feature type="domain" description="Core-binding (CB)" evidence="12">
    <location>
        <begin position="23"/>
        <end position="110"/>
    </location>
</feature>
<dbReference type="Proteomes" id="UP000885672">
    <property type="component" value="Unassembled WGS sequence"/>
</dbReference>
<evidence type="ECO:0000256" key="5">
    <source>
        <dbReference type="ARBA" id="ARBA00022908"/>
    </source>
</evidence>
<reference evidence="13" key="1">
    <citation type="journal article" date="2020" name="mSystems">
        <title>Genome- and Community-Level Interaction Insights into Carbon Utilization and Element Cycling Functions of Hydrothermarchaeota in Hydrothermal Sediment.</title>
        <authorList>
            <person name="Zhou Z."/>
            <person name="Liu Y."/>
            <person name="Xu W."/>
            <person name="Pan J."/>
            <person name="Luo Z.H."/>
            <person name="Li M."/>
        </authorList>
    </citation>
    <scope>NUCLEOTIDE SEQUENCE [LARGE SCALE GENOMIC DNA]</scope>
    <source>
        <strain evidence="13">SpSt-1182</strain>
    </source>
</reference>
<dbReference type="HAMAP" id="MF_01808">
    <property type="entry name" value="Recomb_XerC_XerD"/>
    <property type="match status" value="1"/>
</dbReference>
<feature type="active site" description="O-(3'-phospho-DNA)-tyrosine intermediate" evidence="9">
    <location>
        <position position="295"/>
    </location>
</feature>
<dbReference type="PROSITE" id="PS51898">
    <property type="entry name" value="TYR_RECOMBINASE"/>
    <property type="match status" value="1"/>
</dbReference>
<evidence type="ECO:0000259" key="12">
    <source>
        <dbReference type="PROSITE" id="PS51900"/>
    </source>
</evidence>
<evidence type="ECO:0000256" key="7">
    <source>
        <dbReference type="ARBA" id="ARBA00023172"/>
    </source>
</evidence>
<keyword evidence="5 9" id="KW-0229">DNA integration</keyword>
<comment type="subcellular location">
    <subcellularLocation>
        <location evidence="1 9">Cytoplasm</location>
    </subcellularLocation>
</comment>
<comment type="similarity">
    <text evidence="9">Belongs to the 'phage' integrase family. XerC subfamily.</text>
</comment>
<dbReference type="CDD" id="cd00798">
    <property type="entry name" value="INT_XerDC_C"/>
    <property type="match status" value="1"/>
</dbReference>
<dbReference type="InterPro" id="IPR044068">
    <property type="entry name" value="CB"/>
</dbReference>
<feature type="active site" evidence="9">
    <location>
        <position position="263"/>
    </location>
</feature>
<keyword evidence="4 9" id="KW-0159">Chromosome partition</keyword>
<dbReference type="GO" id="GO:0005737">
    <property type="term" value="C:cytoplasm"/>
    <property type="evidence" value="ECO:0007669"/>
    <property type="project" value="UniProtKB-SubCell"/>
</dbReference>
<dbReference type="PANTHER" id="PTHR30349">
    <property type="entry name" value="PHAGE INTEGRASE-RELATED"/>
    <property type="match status" value="1"/>
</dbReference>
<feature type="active site" evidence="9">
    <location>
        <position position="194"/>
    </location>
</feature>
<dbReference type="GO" id="GO:0006313">
    <property type="term" value="P:DNA transposition"/>
    <property type="evidence" value="ECO:0007669"/>
    <property type="project" value="UniProtKB-UniRule"/>
</dbReference>
<keyword evidence="7 9" id="KW-0233">DNA recombination</keyword>
<dbReference type="Gene3D" id="1.10.150.130">
    <property type="match status" value="1"/>
</dbReference>
<gene>
    <name evidence="9" type="primary">xerC</name>
    <name evidence="13" type="ORF">ENN51_03960</name>
</gene>
<dbReference type="EMBL" id="DSBX01000149">
    <property type="protein sequence ID" value="HDQ99423.1"/>
    <property type="molecule type" value="Genomic_DNA"/>
</dbReference>
<evidence type="ECO:0000256" key="6">
    <source>
        <dbReference type="ARBA" id="ARBA00023125"/>
    </source>
</evidence>
<dbReference type="InterPro" id="IPR050090">
    <property type="entry name" value="Tyrosine_recombinase_XerCD"/>
</dbReference>
<feature type="active site" evidence="9">
    <location>
        <position position="260"/>
    </location>
</feature>
<dbReference type="GO" id="GO:0009037">
    <property type="term" value="F:tyrosine-based site-specific recombinase activity"/>
    <property type="evidence" value="ECO:0007669"/>
    <property type="project" value="UniProtKB-UniRule"/>
</dbReference>
<dbReference type="InterPro" id="IPR013762">
    <property type="entry name" value="Integrase-like_cat_sf"/>
</dbReference>
<dbReference type="Pfam" id="PF00589">
    <property type="entry name" value="Phage_integrase"/>
    <property type="match status" value="1"/>
</dbReference>